<dbReference type="PANTHER" id="PTHR12526">
    <property type="entry name" value="GLYCOSYLTRANSFERASE"/>
    <property type="match status" value="1"/>
</dbReference>
<feature type="domain" description="Glycosyltransferase subfamily 4-like N-terminal" evidence="1">
    <location>
        <begin position="13"/>
        <end position="152"/>
    </location>
</feature>
<dbReference type="GO" id="GO:0016757">
    <property type="term" value="F:glycosyltransferase activity"/>
    <property type="evidence" value="ECO:0007669"/>
    <property type="project" value="UniProtKB-ARBA"/>
</dbReference>
<accession>A0A4R3KNW0</accession>
<dbReference type="SUPFAM" id="SSF53756">
    <property type="entry name" value="UDP-Glycosyltransferase/glycogen phosphorylase"/>
    <property type="match status" value="1"/>
</dbReference>
<name>A0A4R3KNW0_9SPHI</name>
<evidence type="ECO:0000313" key="3">
    <source>
        <dbReference type="Proteomes" id="UP000295807"/>
    </source>
</evidence>
<evidence type="ECO:0000259" key="1">
    <source>
        <dbReference type="Pfam" id="PF13439"/>
    </source>
</evidence>
<dbReference type="AlphaFoldDB" id="A0A4R3KNW0"/>
<protein>
    <submittedName>
        <fullName evidence="2">Glycosyltransferase involved in cell wall biosynthesis</fullName>
    </submittedName>
</protein>
<organism evidence="2 3">
    <name type="scientific">Anseongella ginsenosidimutans</name>
    <dbReference type="NCBI Taxonomy" id="496056"/>
    <lineage>
        <taxon>Bacteria</taxon>
        <taxon>Pseudomonadati</taxon>
        <taxon>Bacteroidota</taxon>
        <taxon>Sphingobacteriia</taxon>
        <taxon>Sphingobacteriales</taxon>
        <taxon>Sphingobacteriaceae</taxon>
        <taxon>Anseongella</taxon>
    </lineage>
</organism>
<comment type="caution">
    <text evidence="2">The sequence shown here is derived from an EMBL/GenBank/DDBJ whole genome shotgun (WGS) entry which is preliminary data.</text>
</comment>
<dbReference type="RefSeq" id="WP_132130611.1">
    <property type="nucleotide sequence ID" value="NZ_CP042432.1"/>
</dbReference>
<dbReference type="CDD" id="cd03811">
    <property type="entry name" value="GT4_GT28_WabH-like"/>
    <property type="match status" value="1"/>
</dbReference>
<dbReference type="Pfam" id="PF13692">
    <property type="entry name" value="Glyco_trans_1_4"/>
    <property type="match status" value="1"/>
</dbReference>
<dbReference type="OrthoDB" id="7560678at2"/>
<dbReference type="Gene3D" id="3.40.50.2000">
    <property type="entry name" value="Glycogen Phosphorylase B"/>
    <property type="match status" value="2"/>
</dbReference>
<gene>
    <name evidence="2" type="ORF">EDD80_11731</name>
</gene>
<dbReference type="InterPro" id="IPR028098">
    <property type="entry name" value="Glyco_trans_4-like_N"/>
</dbReference>
<sequence length="373" mass="42212">MKILQVIPNLYSGGAERFVVDLSNQLALKSEVKVLLFSHPELPGNLLLSKQISEHVAIAYVDKKRGLDTGVFSKIRKQINKFRPDVIHTHVGAFKYLAPLLWIGGHKAVHTVHSDAFREALDIKGLWYRRLMFRNRNVVPVTISKESTRSFLNAYPGIYSKMIYNGRTPPVRSAQFEAVRREVDSYKETKNTRVFLFVGRLDHAKNPLMLFKAFERLRASGADAQLLLIGRCAETSYGERVADLLRSNTSNNCIRYLGEKENVNDYLAAVDFFCLSSIYEGMPISLIEAFAAGCVPVCTPVGGIPEMVGRAGFLANDTSEDAYFNALREAFHCGSSEYLLRKQEITQSFRDHYEIGICALEYEKLYESLVYNR</sequence>
<dbReference type="Pfam" id="PF13439">
    <property type="entry name" value="Glyco_transf_4"/>
    <property type="match status" value="1"/>
</dbReference>
<keyword evidence="2" id="KW-0808">Transferase</keyword>
<keyword evidence="3" id="KW-1185">Reference proteome</keyword>
<dbReference type="Proteomes" id="UP000295807">
    <property type="component" value="Unassembled WGS sequence"/>
</dbReference>
<reference evidence="2 3" key="1">
    <citation type="submission" date="2019-03" db="EMBL/GenBank/DDBJ databases">
        <title>Genomic Encyclopedia of Type Strains, Phase IV (KMG-IV): sequencing the most valuable type-strain genomes for metagenomic binning, comparative biology and taxonomic classification.</title>
        <authorList>
            <person name="Goeker M."/>
        </authorList>
    </citation>
    <scope>NUCLEOTIDE SEQUENCE [LARGE SCALE GENOMIC DNA]</scope>
    <source>
        <strain evidence="2 3">DSM 21100</strain>
    </source>
</reference>
<evidence type="ECO:0000313" key="2">
    <source>
        <dbReference type="EMBL" id="TCS84853.1"/>
    </source>
</evidence>
<dbReference type="EMBL" id="SMAD01000017">
    <property type="protein sequence ID" value="TCS84853.1"/>
    <property type="molecule type" value="Genomic_DNA"/>
</dbReference>
<proteinExistence type="predicted"/>